<protein>
    <submittedName>
        <fullName evidence="2">Uncharacterized protein</fullName>
    </submittedName>
</protein>
<sequence>MLTKSSRRTASSAPYRRSKILKQNRRPTGTRNQTQTTKHSDANNGGDRKKNSVPGKETVDTFGMGQKDQKNENQSPEDGSSTDRRRNAVGQRGTGAERVPGRRRARTAWLGRRPVQSAAPVGRYPRGADTVGAACRADCTRLRLTLPFFGLYDRTISLQTPVAGRVYGAEGTRRGRRRVAGFPSAATGVGNTSTVGGIGGHCGRDQEKKKRRKKDRIP</sequence>
<feature type="region of interest" description="Disordered" evidence="1">
    <location>
        <begin position="1"/>
        <end position="108"/>
    </location>
</feature>
<feature type="compositionally biased region" description="Basic residues" evidence="1">
    <location>
        <begin position="209"/>
        <end position="218"/>
    </location>
</feature>
<accession>A0A834M5E6</accession>
<evidence type="ECO:0000313" key="2">
    <source>
        <dbReference type="EMBL" id="KAF7272711.1"/>
    </source>
</evidence>
<organism evidence="2 3">
    <name type="scientific">Rhynchophorus ferrugineus</name>
    <name type="common">Red palm weevil</name>
    <name type="synonym">Curculio ferrugineus</name>
    <dbReference type="NCBI Taxonomy" id="354439"/>
    <lineage>
        <taxon>Eukaryota</taxon>
        <taxon>Metazoa</taxon>
        <taxon>Ecdysozoa</taxon>
        <taxon>Arthropoda</taxon>
        <taxon>Hexapoda</taxon>
        <taxon>Insecta</taxon>
        <taxon>Pterygota</taxon>
        <taxon>Neoptera</taxon>
        <taxon>Endopterygota</taxon>
        <taxon>Coleoptera</taxon>
        <taxon>Polyphaga</taxon>
        <taxon>Cucujiformia</taxon>
        <taxon>Curculionidae</taxon>
        <taxon>Dryophthorinae</taxon>
        <taxon>Rhynchophorus</taxon>
    </lineage>
</organism>
<reference evidence="2" key="1">
    <citation type="submission" date="2020-08" db="EMBL/GenBank/DDBJ databases">
        <title>Genome sequencing and assembly of the red palm weevil Rhynchophorus ferrugineus.</title>
        <authorList>
            <person name="Dias G.B."/>
            <person name="Bergman C.M."/>
            <person name="Manee M."/>
        </authorList>
    </citation>
    <scope>NUCLEOTIDE SEQUENCE</scope>
    <source>
        <strain evidence="2">AA-2017</strain>
        <tissue evidence="2">Whole larva</tissue>
    </source>
</reference>
<gene>
    <name evidence="2" type="ORF">GWI33_014523</name>
</gene>
<evidence type="ECO:0000313" key="3">
    <source>
        <dbReference type="Proteomes" id="UP000625711"/>
    </source>
</evidence>
<keyword evidence="3" id="KW-1185">Reference proteome</keyword>
<comment type="caution">
    <text evidence="2">The sequence shown here is derived from an EMBL/GenBank/DDBJ whole genome shotgun (WGS) entry which is preliminary data.</text>
</comment>
<feature type="region of interest" description="Disordered" evidence="1">
    <location>
        <begin position="185"/>
        <end position="218"/>
    </location>
</feature>
<feature type="compositionally biased region" description="Polar residues" evidence="1">
    <location>
        <begin position="26"/>
        <end position="37"/>
    </location>
</feature>
<proteinExistence type="predicted"/>
<name>A0A834M5E6_RHYFE</name>
<feature type="compositionally biased region" description="Basic and acidic residues" evidence="1">
    <location>
        <begin position="38"/>
        <end position="50"/>
    </location>
</feature>
<feature type="compositionally biased region" description="Basic residues" evidence="1">
    <location>
        <begin position="16"/>
        <end position="25"/>
    </location>
</feature>
<dbReference type="AlphaFoldDB" id="A0A834M5E6"/>
<dbReference type="EMBL" id="JAACXV010013722">
    <property type="protein sequence ID" value="KAF7272711.1"/>
    <property type="molecule type" value="Genomic_DNA"/>
</dbReference>
<dbReference type="Proteomes" id="UP000625711">
    <property type="component" value="Unassembled WGS sequence"/>
</dbReference>
<evidence type="ECO:0000256" key="1">
    <source>
        <dbReference type="SAM" id="MobiDB-lite"/>
    </source>
</evidence>